<protein>
    <submittedName>
        <fullName evidence="1">GAF domain-containing protein</fullName>
    </submittedName>
</protein>
<sequence length="801" mass="92699">MATKTMMRIVNSTINKDAELPLQLSVSFKKVFSMFEKYASEEQVGSPYHKSAKDLVKELRKYPELIEGFSDLSLLKKYEEQIQILLDPLFPEPLLGNEIKAATIPFSFTSFMFTDRFENILDNAGDEYEMFVRNMEDDMMYIMACTYILNLCYGYNIDLKRPFFFDIPDQNLGVTKHYRAAFNGDFMEVTPTENAPKITEEDYRELLDNFDNIDVWKEKFPPNSYILSGFGLMNLFDVTADETISSIRTNLLKSGDNLTEELQNNLREFYNIKDLMLGFSLFNIEDEEADRTVVKMAESLIFTQGNDFVCSDFFCNHITRRIFKSNETIALSDVEKYGKNTHQNSFYKALKKKGVGSIILIPLKASNNGFLAVLEIASPRPYELNSINQNKLKDILPAFEAAVERASEEHQNIIEATIQEHYTSLHDSVKWRFIDAAEKYQNELQSGIEDTKPDQIVFEDVHPLYGQADIKGSSTARNEAIKEDLTTQLTLAISVLDKACETEKLPIYKELMFRVEEYLSNVKGGLNAGDEIGILDFLKRDIYPVFKHIRDLGKGLSKEVDVYMDRLDPVLHVVYEKRKAYEDSVSMLNDKLAKFIDKKQTEAQEMFPHYFERYKTDGVEHDMYIGQSLVKNKTFDPIYLYNLRLWQLQLMCEMENVANTMRSCIPHDLQVASLILVHSNPLAIKFRMDEKQFDVDGAYNIRYEIIKKRIDKAHIKGTDERLTIPGKISIVYSQDKDADEYLKYIKYLQSKNFLGKVEKLELEDLQGVSGLKALRIEVVYQKDFDEKNTITFQDLIEEIKS</sequence>
<reference evidence="2" key="1">
    <citation type="journal article" date="2019" name="Int. J. Syst. Evol. Microbiol.">
        <title>The Global Catalogue of Microorganisms (GCM) 10K type strain sequencing project: providing services to taxonomists for standard genome sequencing and annotation.</title>
        <authorList>
            <consortium name="The Broad Institute Genomics Platform"/>
            <consortium name="The Broad Institute Genome Sequencing Center for Infectious Disease"/>
            <person name="Wu L."/>
            <person name="Ma J."/>
        </authorList>
    </citation>
    <scope>NUCLEOTIDE SEQUENCE [LARGE SCALE GENOMIC DNA]</scope>
    <source>
        <strain evidence="2">KCTC 52127</strain>
    </source>
</reference>
<name>A0ABW5LWV4_9FLAO</name>
<proteinExistence type="predicted"/>
<organism evidence="1 2">
    <name type="scientific">Pseudotenacibaculum haliotis</name>
    <dbReference type="NCBI Taxonomy" id="1862138"/>
    <lineage>
        <taxon>Bacteria</taxon>
        <taxon>Pseudomonadati</taxon>
        <taxon>Bacteroidota</taxon>
        <taxon>Flavobacteriia</taxon>
        <taxon>Flavobacteriales</taxon>
        <taxon>Flavobacteriaceae</taxon>
        <taxon>Pseudotenacibaculum</taxon>
    </lineage>
</organism>
<dbReference type="Proteomes" id="UP001597508">
    <property type="component" value="Unassembled WGS sequence"/>
</dbReference>
<dbReference type="EMBL" id="JBHULH010000011">
    <property type="protein sequence ID" value="MFD2568541.1"/>
    <property type="molecule type" value="Genomic_DNA"/>
</dbReference>
<accession>A0ABW5LWV4</accession>
<keyword evidence="2" id="KW-1185">Reference proteome</keyword>
<evidence type="ECO:0000313" key="1">
    <source>
        <dbReference type="EMBL" id="MFD2568541.1"/>
    </source>
</evidence>
<evidence type="ECO:0000313" key="2">
    <source>
        <dbReference type="Proteomes" id="UP001597508"/>
    </source>
</evidence>
<comment type="caution">
    <text evidence="1">The sequence shown here is derived from an EMBL/GenBank/DDBJ whole genome shotgun (WGS) entry which is preliminary data.</text>
</comment>
<gene>
    <name evidence="1" type="ORF">ACFSRZ_14280</name>
</gene>